<protein>
    <submittedName>
        <fullName evidence="2">Uncharacterized protein</fullName>
    </submittedName>
</protein>
<keyword evidence="3" id="KW-1185">Reference proteome</keyword>
<comment type="caution">
    <text evidence="2">The sequence shown here is derived from an EMBL/GenBank/DDBJ whole genome shotgun (WGS) entry which is preliminary data.</text>
</comment>
<evidence type="ECO:0000256" key="1">
    <source>
        <dbReference type="SAM" id="Phobius"/>
    </source>
</evidence>
<dbReference type="EMBL" id="ASPP01024478">
    <property type="protein sequence ID" value="ETO08986.1"/>
    <property type="molecule type" value="Genomic_DNA"/>
</dbReference>
<dbReference type="AlphaFoldDB" id="X6M5T2"/>
<sequence length="152" mass="18067">MTYVKIDICYHQLFFVSIIENFKKTNETKTSVEKTQSVWEQYIALINYFFLKMISTSLQSRYLCLEESWTTYRISSIVLAGVLLFCKDKAYSFQYKDIRDLDILYCSIHSVMQEKFLGTKNLLPLKLSIYVFFIFVIIHKQNMNNICNKILC</sequence>
<gene>
    <name evidence="2" type="ORF">RFI_28401</name>
</gene>
<evidence type="ECO:0000313" key="2">
    <source>
        <dbReference type="EMBL" id="ETO08986.1"/>
    </source>
</evidence>
<evidence type="ECO:0000313" key="3">
    <source>
        <dbReference type="Proteomes" id="UP000023152"/>
    </source>
</evidence>
<dbReference type="Proteomes" id="UP000023152">
    <property type="component" value="Unassembled WGS sequence"/>
</dbReference>
<keyword evidence="1" id="KW-0812">Transmembrane</keyword>
<name>X6M5T2_RETFI</name>
<keyword evidence="1" id="KW-0472">Membrane</keyword>
<keyword evidence="1" id="KW-1133">Transmembrane helix</keyword>
<accession>X6M5T2</accession>
<proteinExistence type="predicted"/>
<organism evidence="2 3">
    <name type="scientific">Reticulomyxa filosa</name>
    <dbReference type="NCBI Taxonomy" id="46433"/>
    <lineage>
        <taxon>Eukaryota</taxon>
        <taxon>Sar</taxon>
        <taxon>Rhizaria</taxon>
        <taxon>Retaria</taxon>
        <taxon>Foraminifera</taxon>
        <taxon>Monothalamids</taxon>
        <taxon>Reticulomyxidae</taxon>
        <taxon>Reticulomyxa</taxon>
    </lineage>
</organism>
<feature type="transmembrane region" description="Helical" evidence="1">
    <location>
        <begin position="122"/>
        <end position="139"/>
    </location>
</feature>
<reference evidence="2 3" key="1">
    <citation type="journal article" date="2013" name="Curr. Biol.">
        <title>The Genome of the Foraminiferan Reticulomyxa filosa.</title>
        <authorList>
            <person name="Glockner G."/>
            <person name="Hulsmann N."/>
            <person name="Schleicher M."/>
            <person name="Noegel A.A."/>
            <person name="Eichinger L."/>
            <person name="Gallinger C."/>
            <person name="Pawlowski J."/>
            <person name="Sierra R."/>
            <person name="Euteneuer U."/>
            <person name="Pillet L."/>
            <person name="Moustafa A."/>
            <person name="Platzer M."/>
            <person name="Groth M."/>
            <person name="Szafranski K."/>
            <person name="Schliwa M."/>
        </authorList>
    </citation>
    <scope>NUCLEOTIDE SEQUENCE [LARGE SCALE GENOMIC DNA]</scope>
</reference>